<protein>
    <submittedName>
        <fullName evidence="6">Galactitol-1-phosphate 5-dehydrogenase</fullName>
    </submittedName>
</protein>
<dbReference type="PROSITE" id="PS00059">
    <property type="entry name" value="ADH_ZINC"/>
    <property type="match status" value="1"/>
</dbReference>
<keyword evidence="2 4" id="KW-0862">Zinc</keyword>
<dbReference type="SMART" id="SM00829">
    <property type="entry name" value="PKS_ER"/>
    <property type="match status" value="1"/>
</dbReference>
<keyword evidence="3" id="KW-0560">Oxidoreductase</keyword>
<evidence type="ECO:0000259" key="5">
    <source>
        <dbReference type="SMART" id="SM00829"/>
    </source>
</evidence>
<dbReference type="Pfam" id="PF00107">
    <property type="entry name" value="ADH_zinc_N"/>
    <property type="match status" value="1"/>
</dbReference>
<evidence type="ECO:0000256" key="2">
    <source>
        <dbReference type="ARBA" id="ARBA00022833"/>
    </source>
</evidence>
<dbReference type="SUPFAM" id="SSF50129">
    <property type="entry name" value="GroES-like"/>
    <property type="match status" value="1"/>
</dbReference>
<keyword evidence="1 4" id="KW-0479">Metal-binding</keyword>
<organism evidence="6 7">
    <name type="scientific">Kineothrix sedimenti</name>
    <dbReference type="NCBI Taxonomy" id="3123317"/>
    <lineage>
        <taxon>Bacteria</taxon>
        <taxon>Bacillati</taxon>
        <taxon>Bacillota</taxon>
        <taxon>Clostridia</taxon>
        <taxon>Lachnospirales</taxon>
        <taxon>Lachnospiraceae</taxon>
        <taxon>Kineothrix</taxon>
    </lineage>
</organism>
<dbReference type="RefSeq" id="WP_342757800.1">
    <property type="nucleotide sequence ID" value="NZ_CP146256.1"/>
</dbReference>
<dbReference type="Proteomes" id="UP001451571">
    <property type="component" value="Chromosome"/>
</dbReference>
<dbReference type="InterPro" id="IPR020843">
    <property type="entry name" value="ER"/>
</dbReference>
<dbReference type="InterPro" id="IPR011032">
    <property type="entry name" value="GroES-like_sf"/>
</dbReference>
<feature type="domain" description="Enoyl reductase (ER)" evidence="5">
    <location>
        <begin position="41"/>
        <end position="372"/>
    </location>
</feature>
<reference evidence="6 7" key="1">
    <citation type="submission" date="2024-02" db="EMBL/GenBank/DDBJ databases">
        <title>Bacterial strain from lacustrine sediment.</title>
        <authorList>
            <person name="Petit C."/>
            <person name="Fadhlaoui K."/>
        </authorList>
    </citation>
    <scope>NUCLEOTIDE SEQUENCE [LARGE SCALE GENOMIC DNA]</scope>
    <source>
        <strain evidence="6 7">IPX-CK</strain>
    </source>
</reference>
<dbReference type="InterPro" id="IPR050129">
    <property type="entry name" value="Zn_alcohol_dh"/>
</dbReference>
<evidence type="ECO:0000256" key="4">
    <source>
        <dbReference type="RuleBase" id="RU361277"/>
    </source>
</evidence>
<evidence type="ECO:0000256" key="1">
    <source>
        <dbReference type="ARBA" id="ARBA00022723"/>
    </source>
</evidence>
<comment type="similarity">
    <text evidence="4">Belongs to the zinc-containing alcohol dehydrogenase family.</text>
</comment>
<evidence type="ECO:0000313" key="6">
    <source>
        <dbReference type="EMBL" id="XAH74206.1"/>
    </source>
</evidence>
<dbReference type="CDD" id="cd08236">
    <property type="entry name" value="sugar_DH"/>
    <property type="match status" value="1"/>
</dbReference>
<accession>A0ABZ3EY41</accession>
<proteinExistence type="inferred from homology"/>
<dbReference type="PANTHER" id="PTHR43401">
    <property type="entry name" value="L-THREONINE 3-DEHYDROGENASE"/>
    <property type="match status" value="1"/>
</dbReference>
<dbReference type="Gene3D" id="3.90.180.10">
    <property type="entry name" value="Medium-chain alcohol dehydrogenases, catalytic domain"/>
    <property type="match status" value="1"/>
</dbReference>
<dbReference type="InterPro" id="IPR036291">
    <property type="entry name" value="NAD(P)-bd_dom_sf"/>
</dbReference>
<dbReference type="EMBL" id="CP146256">
    <property type="protein sequence ID" value="XAH74206.1"/>
    <property type="molecule type" value="Genomic_DNA"/>
</dbReference>
<evidence type="ECO:0000256" key="3">
    <source>
        <dbReference type="ARBA" id="ARBA00023002"/>
    </source>
</evidence>
<dbReference type="InterPro" id="IPR013149">
    <property type="entry name" value="ADH-like_C"/>
</dbReference>
<name>A0ABZ3EY41_9FIRM</name>
<gene>
    <name evidence="6" type="ORF">V6984_00075</name>
</gene>
<sequence>MTENRSFLQRRFGQLIKEGNEASGRMRKSEEGESMKAIVYKEPNVLTYEEVPEVMPKANEVKLRVKACGICGSDVHGYLGITGRRLPPMIMGHEFAGEIVETGENVKERRRGERVAVYPVDFCGKCEMCKKGDVHLCLDKRAFGVLDVDGAFAEYICVPEKCCFPINDEIPYGIGSLVEPLAVAYRGVAHAKELKGKTVLLVGTGTIGLLALACVKMKQAAKIIVSDLSDSRLRIAREMGADITINPGKEDFKARILEETDGLGVDVAIEAVGAAATVQQAMSALKFAGTAIWIGNNKPMIEINMQEIVTRELVVHGSFLYGYEEFKTVVELLNGDKINVAPLISAEISLEEAPGYFEQLAHAPGNLIKVVVVG</sequence>
<keyword evidence="7" id="KW-1185">Reference proteome</keyword>
<dbReference type="InterPro" id="IPR013154">
    <property type="entry name" value="ADH-like_N"/>
</dbReference>
<evidence type="ECO:0000313" key="7">
    <source>
        <dbReference type="Proteomes" id="UP001451571"/>
    </source>
</evidence>
<dbReference type="InterPro" id="IPR002328">
    <property type="entry name" value="ADH_Zn_CS"/>
</dbReference>
<dbReference type="SUPFAM" id="SSF51735">
    <property type="entry name" value="NAD(P)-binding Rossmann-fold domains"/>
    <property type="match status" value="1"/>
</dbReference>
<dbReference type="Gene3D" id="3.40.50.720">
    <property type="entry name" value="NAD(P)-binding Rossmann-like Domain"/>
    <property type="match status" value="1"/>
</dbReference>
<dbReference type="PANTHER" id="PTHR43401:SF2">
    <property type="entry name" value="L-THREONINE 3-DEHYDROGENASE"/>
    <property type="match status" value="1"/>
</dbReference>
<dbReference type="Pfam" id="PF08240">
    <property type="entry name" value="ADH_N"/>
    <property type="match status" value="1"/>
</dbReference>
<comment type="cofactor">
    <cofactor evidence="4">
        <name>Zn(2+)</name>
        <dbReference type="ChEBI" id="CHEBI:29105"/>
    </cofactor>
</comment>